<dbReference type="EMBL" id="LCFD01000001">
    <property type="protein sequence ID" value="KKS87656.1"/>
    <property type="molecule type" value="Genomic_DNA"/>
</dbReference>
<organism evidence="1 2">
    <name type="scientific">Candidatus Gottesmanbacteria bacterium GW2011_GWB1_43_11</name>
    <dbReference type="NCBI Taxonomy" id="1618446"/>
    <lineage>
        <taxon>Bacteria</taxon>
        <taxon>Candidatus Gottesmaniibacteriota</taxon>
    </lineage>
</organism>
<dbReference type="Proteomes" id="UP000034050">
    <property type="component" value="Unassembled WGS sequence"/>
</dbReference>
<dbReference type="Pfam" id="PF13189">
    <property type="entry name" value="Cytidylate_kin2"/>
    <property type="match status" value="1"/>
</dbReference>
<dbReference type="AlphaFoldDB" id="A0A0G1EXI4"/>
<accession>A0A0G1EXI4</accession>
<comment type="caution">
    <text evidence="1">The sequence shown here is derived from an EMBL/GenBank/DDBJ whole genome shotgun (WGS) entry which is preliminary data.</text>
</comment>
<evidence type="ECO:0000313" key="1">
    <source>
        <dbReference type="EMBL" id="KKS87656.1"/>
    </source>
</evidence>
<dbReference type="SUPFAM" id="SSF52540">
    <property type="entry name" value="P-loop containing nucleoside triphosphate hydrolases"/>
    <property type="match status" value="1"/>
</dbReference>
<protein>
    <recommendedName>
        <fullName evidence="3">Cytidylate kinase</fullName>
    </recommendedName>
</protein>
<dbReference type="STRING" id="1618446.UV61_C0001G0063"/>
<name>A0A0G1EXI4_9BACT</name>
<dbReference type="InterPro" id="IPR027417">
    <property type="entry name" value="P-loop_NTPase"/>
</dbReference>
<proteinExistence type="predicted"/>
<gene>
    <name evidence="1" type="ORF">UV61_C0001G0063</name>
</gene>
<sequence length="190" mass="21986">MVPNPPKSYKYRNITVSGKIATGTTTLAKNLQQILGWEYINAGAIQRAWDREHGVDENARGAMLRPDDHERKMEAMAKKILVEKEHMIYEAWLSGFVARDISSVLRVLLVCSDAAVRIDRSANRDNVTIEEAKEFIRIREEENIRKWKKIYGNHDFWNPKYFNLVIDTYSSGQMETLGKVLDKLGYRNHS</sequence>
<reference evidence="1 2" key="1">
    <citation type="journal article" date="2015" name="Nature">
        <title>rRNA introns, odd ribosomes, and small enigmatic genomes across a large radiation of phyla.</title>
        <authorList>
            <person name="Brown C.T."/>
            <person name="Hug L.A."/>
            <person name="Thomas B.C."/>
            <person name="Sharon I."/>
            <person name="Castelle C.J."/>
            <person name="Singh A."/>
            <person name="Wilkins M.J."/>
            <person name="Williams K.H."/>
            <person name="Banfield J.F."/>
        </authorList>
    </citation>
    <scope>NUCLEOTIDE SEQUENCE [LARGE SCALE GENOMIC DNA]</scope>
</reference>
<evidence type="ECO:0000313" key="2">
    <source>
        <dbReference type="Proteomes" id="UP000034050"/>
    </source>
</evidence>
<evidence type="ECO:0008006" key="3">
    <source>
        <dbReference type="Google" id="ProtNLM"/>
    </source>
</evidence>
<dbReference type="Gene3D" id="3.40.50.300">
    <property type="entry name" value="P-loop containing nucleotide triphosphate hydrolases"/>
    <property type="match status" value="1"/>
</dbReference>